<feature type="non-terminal residue" evidence="1">
    <location>
        <position position="1"/>
    </location>
</feature>
<accession>A0A392R8D4</accession>
<proteinExistence type="predicted"/>
<evidence type="ECO:0000313" key="2">
    <source>
        <dbReference type="Proteomes" id="UP000265520"/>
    </source>
</evidence>
<reference evidence="1 2" key="1">
    <citation type="journal article" date="2018" name="Front. Plant Sci.">
        <title>Red Clover (Trifolium pratense) and Zigzag Clover (T. medium) - A Picture of Genomic Similarities and Differences.</title>
        <authorList>
            <person name="Dluhosova J."/>
            <person name="Istvanek J."/>
            <person name="Nedelnik J."/>
            <person name="Repkova J."/>
        </authorList>
    </citation>
    <scope>NUCLEOTIDE SEQUENCE [LARGE SCALE GENOMIC DNA]</scope>
    <source>
        <strain evidence="2">cv. 10/8</strain>
        <tissue evidence="1">Leaf</tissue>
    </source>
</reference>
<organism evidence="1 2">
    <name type="scientific">Trifolium medium</name>
    <dbReference type="NCBI Taxonomy" id="97028"/>
    <lineage>
        <taxon>Eukaryota</taxon>
        <taxon>Viridiplantae</taxon>
        <taxon>Streptophyta</taxon>
        <taxon>Embryophyta</taxon>
        <taxon>Tracheophyta</taxon>
        <taxon>Spermatophyta</taxon>
        <taxon>Magnoliopsida</taxon>
        <taxon>eudicotyledons</taxon>
        <taxon>Gunneridae</taxon>
        <taxon>Pentapetalae</taxon>
        <taxon>rosids</taxon>
        <taxon>fabids</taxon>
        <taxon>Fabales</taxon>
        <taxon>Fabaceae</taxon>
        <taxon>Papilionoideae</taxon>
        <taxon>50 kb inversion clade</taxon>
        <taxon>NPAAA clade</taxon>
        <taxon>Hologalegina</taxon>
        <taxon>IRL clade</taxon>
        <taxon>Trifolieae</taxon>
        <taxon>Trifolium</taxon>
    </lineage>
</organism>
<name>A0A392R8D4_9FABA</name>
<comment type="caution">
    <text evidence="1">The sequence shown here is derived from an EMBL/GenBank/DDBJ whole genome shotgun (WGS) entry which is preliminary data.</text>
</comment>
<sequence>LVMDANGENMDKKWRKEIRVLAHIIDALWQLVVRFANK</sequence>
<dbReference type="AlphaFoldDB" id="A0A392R8D4"/>
<dbReference type="EMBL" id="LXQA010199293">
    <property type="protein sequence ID" value="MCI32853.1"/>
    <property type="molecule type" value="Genomic_DNA"/>
</dbReference>
<dbReference type="Proteomes" id="UP000265520">
    <property type="component" value="Unassembled WGS sequence"/>
</dbReference>
<keyword evidence="2" id="KW-1185">Reference proteome</keyword>
<protein>
    <submittedName>
        <fullName evidence="1">Uncharacterized protein</fullName>
    </submittedName>
</protein>
<evidence type="ECO:0000313" key="1">
    <source>
        <dbReference type="EMBL" id="MCI32853.1"/>
    </source>
</evidence>